<organism evidence="1">
    <name type="scientific">Spodoptera frugiperda</name>
    <name type="common">Fall armyworm</name>
    <dbReference type="NCBI Taxonomy" id="7108"/>
    <lineage>
        <taxon>Eukaryota</taxon>
        <taxon>Metazoa</taxon>
        <taxon>Ecdysozoa</taxon>
        <taxon>Arthropoda</taxon>
        <taxon>Hexapoda</taxon>
        <taxon>Insecta</taxon>
        <taxon>Pterygota</taxon>
        <taxon>Neoptera</taxon>
        <taxon>Endopterygota</taxon>
        <taxon>Lepidoptera</taxon>
        <taxon>Glossata</taxon>
        <taxon>Ditrysia</taxon>
        <taxon>Noctuoidea</taxon>
        <taxon>Noctuidae</taxon>
        <taxon>Amphipyrinae</taxon>
        <taxon>Spodoptera</taxon>
    </lineage>
</organism>
<gene>
    <name evidence="1" type="ORF">SFRICE_017819</name>
</gene>
<sequence>METASLAEWLQVRLPGKGSWNALLSSGRKCDCRTRGLGFDFQHGVWNCAHYMAIESPPIIWDLREMVKSGCTLYSANPPLPTVSGIKA</sequence>
<reference evidence="1" key="1">
    <citation type="submission" date="2016-07" db="EMBL/GenBank/DDBJ databases">
        <authorList>
            <person name="Bretaudeau A."/>
        </authorList>
    </citation>
    <scope>NUCLEOTIDE SEQUENCE</scope>
    <source>
        <strain evidence="1">Rice</strain>
        <tissue evidence="1">Whole body</tissue>
    </source>
</reference>
<dbReference type="EMBL" id="ODYU01008748">
    <property type="protein sequence ID" value="SOQ52614.1"/>
    <property type="molecule type" value="Genomic_DNA"/>
</dbReference>
<accession>A0A2H1WJI0</accession>
<dbReference type="AlphaFoldDB" id="A0A2H1WJI0"/>
<name>A0A2H1WJI0_SPOFR</name>
<evidence type="ECO:0000313" key="1">
    <source>
        <dbReference type="EMBL" id="SOQ52614.1"/>
    </source>
</evidence>
<protein>
    <submittedName>
        <fullName evidence="1">SFRICE_017819</fullName>
    </submittedName>
</protein>
<proteinExistence type="predicted"/>